<dbReference type="PANTHER" id="PTHR34406">
    <property type="entry name" value="PROTEIN YCEI"/>
    <property type="match status" value="1"/>
</dbReference>
<reference evidence="2 3" key="1">
    <citation type="submission" date="2020-08" db="EMBL/GenBank/DDBJ databases">
        <title>Genomic Encyclopedia of Type Strains, Phase IV (KMG-IV): sequencing the most valuable type-strain genomes for metagenomic binning, comparative biology and taxonomic classification.</title>
        <authorList>
            <person name="Goeker M."/>
        </authorList>
    </citation>
    <scope>NUCLEOTIDE SEQUENCE [LARGE SCALE GENOMIC DNA]</scope>
    <source>
        <strain evidence="2 3">DSM 26718</strain>
    </source>
</reference>
<gene>
    <name evidence="2" type="ORF">HNQ93_000058</name>
</gene>
<protein>
    <submittedName>
        <fullName evidence="2">Polyisoprenoid-binding protein YceI</fullName>
    </submittedName>
</protein>
<dbReference type="InterPro" id="IPR007372">
    <property type="entry name" value="Lipid/polyisoprenoid-bd_YceI"/>
</dbReference>
<accession>A0A7W9SYC2</accession>
<evidence type="ECO:0000313" key="2">
    <source>
        <dbReference type="EMBL" id="MBB6057228.1"/>
    </source>
</evidence>
<keyword evidence="3" id="KW-1185">Reference proteome</keyword>
<proteinExistence type="predicted"/>
<dbReference type="SMART" id="SM00867">
    <property type="entry name" value="YceI"/>
    <property type="match status" value="1"/>
</dbReference>
<evidence type="ECO:0000259" key="1">
    <source>
        <dbReference type="SMART" id="SM00867"/>
    </source>
</evidence>
<dbReference type="EMBL" id="JACHGG010000001">
    <property type="protein sequence ID" value="MBB6057228.1"/>
    <property type="molecule type" value="Genomic_DNA"/>
</dbReference>
<name>A0A7W9SYC2_9BACT</name>
<dbReference type="Pfam" id="PF04264">
    <property type="entry name" value="YceI"/>
    <property type="match status" value="1"/>
</dbReference>
<dbReference type="PANTHER" id="PTHR34406:SF1">
    <property type="entry name" value="PROTEIN YCEI"/>
    <property type="match status" value="1"/>
</dbReference>
<dbReference type="Proteomes" id="UP000532746">
    <property type="component" value="Unassembled WGS sequence"/>
</dbReference>
<comment type="caution">
    <text evidence="2">The sequence shown here is derived from an EMBL/GenBank/DDBJ whole genome shotgun (WGS) entry which is preliminary data.</text>
</comment>
<dbReference type="Gene3D" id="2.40.128.110">
    <property type="entry name" value="Lipid/polyisoprenoid-binding, YceI-like"/>
    <property type="match status" value="1"/>
</dbReference>
<sequence length="192" mass="21335">MKMPLLFLSLLVLLALTAFRSPFISYHALPSESRLTWTGYAETGAYAPTGTVQLRRGTLEYDGRAVRQARFEVDMRTIQHEQATLAEHLRGADFFATDRYPTAVFVLREFRAGTALGQLTVRGVTRPVTFPVTLTPLPAGRLRLTGVATLDRTKFGVNYNSSSFFQNLGSYAIRNDFKLTIDVVAARQTPVG</sequence>
<dbReference type="AlphaFoldDB" id="A0A7W9SYC2"/>
<dbReference type="InterPro" id="IPR036761">
    <property type="entry name" value="TTHA0802/YceI-like_sf"/>
</dbReference>
<dbReference type="RefSeq" id="WP_183402486.1">
    <property type="nucleotide sequence ID" value="NZ_JACHGG010000001.1"/>
</dbReference>
<evidence type="ECO:0000313" key="3">
    <source>
        <dbReference type="Proteomes" id="UP000532746"/>
    </source>
</evidence>
<organism evidence="2 3">
    <name type="scientific">Hymenobacter luteus</name>
    <dbReference type="NCBI Taxonomy" id="1411122"/>
    <lineage>
        <taxon>Bacteria</taxon>
        <taxon>Pseudomonadati</taxon>
        <taxon>Bacteroidota</taxon>
        <taxon>Cytophagia</taxon>
        <taxon>Cytophagales</taxon>
        <taxon>Hymenobacteraceae</taxon>
        <taxon>Hymenobacter</taxon>
    </lineage>
</organism>
<feature type="domain" description="Lipid/polyisoprenoid-binding YceI-like" evidence="1">
    <location>
        <begin position="25"/>
        <end position="186"/>
    </location>
</feature>
<dbReference type="SUPFAM" id="SSF101874">
    <property type="entry name" value="YceI-like"/>
    <property type="match status" value="1"/>
</dbReference>